<dbReference type="OrthoDB" id="2151853at2"/>
<gene>
    <name evidence="8" type="primary">cmpD_2</name>
    <name evidence="8" type="ORF">Pan14r_28990</name>
</gene>
<evidence type="ECO:0000256" key="2">
    <source>
        <dbReference type="ARBA" id="ARBA00022448"/>
    </source>
</evidence>
<dbReference type="AlphaFoldDB" id="A0A5C5YBD4"/>
<dbReference type="Gene3D" id="3.40.50.300">
    <property type="entry name" value="P-loop containing nucleotide triphosphate hydrolases"/>
    <property type="match status" value="1"/>
</dbReference>
<comment type="subcellular location">
    <subcellularLocation>
        <location evidence="1">Cell membrane</location>
        <topology evidence="1">Peripheral membrane protein</topology>
    </subcellularLocation>
</comment>
<dbReference type="InterPro" id="IPR050166">
    <property type="entry name" value="ABC_transporter_ATP-bind"/>
</dbReference>
<evidence type="ECO:0000256" key="1">
    <source>
        <dbReference type="ARBA" id="ARBA00004202"/>
    </source>
</evidence>
<dbReference type="Proteomes" id="UP000317238">
    <property type="component" value="Unassembled WGS sequence"/>
</dbReference>
<dbReference type="GO" id="GO:0005886">
    <property type="term" value="C:plasma membrane"/>
    <property type="evidence" value="ECO:0007669"/>
    <property type="project" value="UniProtKB-SubCell"/>
</dbReference>
<dbReference type="PROSITE" id="PS00211">
    <property type="entry name" value="ABC_TRANSPORTER_1"/>
    <property type="match status" value="1"/>
</dbReference>
<dbReference type="RefSeq" id="WP_146439402.1">
    <property type="nucleotide sequence ID" value="NZ_SJPL01000001.1"/>
</dbReference>
<evidence type="ECO:0000259" key="7">
    <source>
        <dbReference type="PROSITE" id="PS50893"/>
    </source>
</evidence>
<feature type="domain" description="ABC transporter" evidence="7">
    <location>
        <begin position="32"/>
        <end position="265"/>
    </location>
</feature>
<dbReference type="PROSITE" id="PS50893">
    <property type="entry name" value="ABC_TRANSPORTER_2"/>
    <property type="match status" value="1"/>
</dbReference>
<evidence type="ECO:0000256" key="6">
    <source>
        <dbReference type="ARBA" id="ARBA00023136"/>
    </source>
</evidence>
<evidence type="ECO:0000256" key="3">
    <source>
        <dbReference type="ARBA" id="ARBA00022475"/>
    </source>
</evidence>
<dbReference type="GO" id="GO:0015112">
    <property type="term" value="F:nitrate transmembrane transporter activity"/>
    <property type="evidence" value="ECO:0007669"/>
    <property type="project" value="InterPro"/>
</dbReference>
<sequence length="322" mass="35265">MSIATSSEITADHLAVIPKSVETQPPAPAPIMAVRNVSKGYGSGATRVGVLNGINLNLREGEFLAVVGFSGSGKTTLAQLLAGLVKPDSGEITMDGEPVTGPGPERGLVFQNYSLLPWLTVRGNIALSVDRVFQSWSKTQRREHVDRFVELVGLTHAIHRRPHELSGGMRQRVSLARTLAMKPKVLLLDEPLSALDALTRSVMQDEILKIWQEEKQTCLMITNDVDEAILVADRIVPLNPGPDAGLGPAFTVGLERPRDKTELNHNERFKHLRNAVTNYLVAVRQRARSRETQKGGAVEIQRPDIQPVDLTLPRKAILNSPI</sequence>
<dbReference type="Pfam" id="PF00005">
    <property type="entry name" value="ABC_tran"/>
    <property type="match status" value="1"/>
</dbReference>
<name>A0A5C5YBD4_9PLAN</name>
<dbReference type="GO" id="GO:0016887">
    <property type="term" value="F:ATP hydrolysis activity"/>
    <property type="evidence" value="ECO:0007669"/>
    <property type="project" value="InterPro"/>
</dbReference>
<keyword evidence="9" id="KW-1185">Reference proteome</keyword>
<dbReference type="SUPFAM" id="SSF52540">
    <property type="entry name" value="P-loop containing nucleoside triphosphate hydrolases"/>
    <property type="match status" value="1"/>
</dbReference>
<dbReference type="PANTHER" id="PTHR42788">
    <property type="entry name" value="TAURINE IMPORT ATP-BINDING PROTEIN-RELATED"/>
    <property type="match status" value="1"/>
</dbReference>
<comment type="caution">
    <text evidence="8">The sequence shown here is derived from an EMBL/GenBank/DDBJ whole genome shotgun (WGS) entry which is preliminary data.</text>
</comment>
<evidence type="ECO:0000313" key="8">
    <source>
        <dbReference type="EMBL" id="TWT70592.1"/>
    </source>
</evidence>
<dbReference type="InterPro" id="IPR005890">
    <property type="entry name" value="NO3_transporter_ATP-bd-like"/>
</dbReference>
<dbReference type="EMBL" id="SJPL01000001">
    <property type="protein sequence ID" value="TWT70592.1"/>
    <property type="molecule type" value="Genomic_DNA"/>
</dbReference>
<dbReference type="CDD" id="cd03293">
    <property type="entry name" value="ABC_NrtD_SsuB_transporters"/>
    <property type="match status" value="1"/>
</dbReference>
<keyword evidence="3" id="KW-1003">Cell membrane</keyword>
<keyword evidence="5 8" id="KW-0067">ATP-binding</keyword>
<proteinExistence type="predicted"/>
<dbReference type="InterPro" id="IPR003439">
    <property type="entry name" value="ABC_transporter-like_ATP-bd"/>
</dbReference>
<dbReference type="SMART" id="SM00382">
    <property type="entry name" value="AAA"/>
    <property type="match status" value="1"/>
</dbReference>
<keyword evidence="2" id="KW-0813">Transport</keyword>
<keyword evidence="4" id="KW-0547">Nucleotide-binding</keyword>
<dbReference type="EC" id="3.6.3.-" evidence="8"/>
<dbReference type="NCBIfam" id="TIGR01184">
    <property type="entry name" value="ntrCD"/>
    <property type="match status" value="1"/>
</dbReference>
<keyword evidence="8" id="KW-0378">Hydrolase</keyword>
<evidence type="ECO:0000256" key="5">
    <source>
        <dbReference type="ARBA" id="ARBA00022840"/>
    </source>
</evidence>
<keyword evidence="6" id="KW-0472">Membrane</keyword>
<dbReference type="InterPro" id="IPR017871">
    <property type="entry name" value="ABC_transporter-like_CS"/>
</dbReference>
<dbReference type="PANTHER" id="PTHR42788:SF13">
    <property type="entry name" value="ALIPHATIC SULFONATES IMPORT ATP-BINDING PROTEIN SSUB"/>
    <property type="match status" value="1"/>
</dbReference>
<protein>
    <submittedName>
        <fullName evidence="8">Bicarbonate transport ATP-binding protein CmpD</fullName>
        <ecNumber evidence="8">3.6.3.-</ecNumber>
    </submittedName>
</protein>
<dbReference type="InterPro" id="IPR003593">
    <property type="entry name" value="AAA+_ATPase"/>
</dbReference>
<dbReference type="GO" id="GO:0005524">
    <property type="term" value="F:ATP binding"/>
    <property type="evidence" value="ECO:0007669"/>
    <property type="project" value="UniProtKB-KW"/>
</dbReference>
<organism evidence="8 9">
    <name type="scientific">Crateriforma conspicua</name>
    <dbReference type="NCBI Taxonomy" id="2527996"/>
    <lineage>
        <taxon>Bacteria</taxon>
        <taxon>Pseudomonadati</taxon>
        <taxon>Planctomycetota</taxon>
        <taxon>Planctomycetia</taxon>
        <taxon>Planctomycetales</taxon>
        <taxon>Planctomycetaceae</taxon>
        <taxon>Crateriforma</taxon>
    </lineage>
</organism>
<reference evidence="8 9" key="1">
    <citation type="submission" date="2019-02" db="EMBL/GenBank/DDBJ databases">
        <title>Deep-cultivation of Planctomycetes and their phenomic and genomic characterization uncovers novel biology.</title>
        <authorList>
            <person name="Wiegand S."/>
            <person name="Jogler M."/>
            <person name="Boedeker C."/>
            <person name="Pinto D."/>
            <person name="Vollmers J."/>
            <person name="Rivas-Marin E."/>
            <person name="Kohn T."/>
            <person name="Peeters S.H."/>
            <person name="Heuer A."/>
            <person name="Rast P."/>
            <person name="Oberbeckmann S."/>
            <person name="Bunk B."/>
            <person name="Jeske O."/>
            <person name="Meyerdierks A."/>
            <person name="Storesund J.E."/>
            <person name="Kallscheuer N."/>
            <person name="Luecker S."/>
            <person name="Lage O.M."/>
            <person name="Pohl T."/>
            <person name="Merkel B.J."/>
            <person name="Hornburger P."/>
            <person name="Mueller R.-W."/>
            <person name="Bruemmer F."/>
            <person name="Labrenz M."/>
            <person name="Spormann A.M."/>
            <person name="Op Den Camp H."/>
            <person name="Overmann J."/>
            <person name="Amann R."/>
            <person name="Jetten M.S.M."/>
            <person name="Mascher T."/>
            <person name="Medema M.H."/>
            <person name="Devos D.P."/>
            <person name="Kaster A.-K."/>
            <person name="Ovreas L."/>
            <person name="Rohde M."/>
            <person name="Galperin M.Y."/>
            <person name="Jogler C."/>
        </authorList>
    </citation>
    <scope>NUCLEOTIDE SEQUENCE [LARGE SCALE GENOMIC DNA]</scope>
    <source>
        <strain evidence="8 9">Pan14r</strain>
    </source>
</reference>
<dbReference type="InterPro" id="IPR027417">
    <property type="entry name" value="P-loop_NTPase"/>
</dbReference>
<accession>A0A5C5YBD4</accession>
<evidence type="ECO:0000256" key="4">
    <source>
        <dbReference type="ARBA" id="ARBA00022741"/>
    </source>
</evidence>
<evidence type="ECO:0000313" key="9">
    <source>
        <dbReference type="Proteomes" id="UP000317238"/>
    </source>
</evidence>